<dbReference type="AlphaFoldDB" id="V6LPG5"/>
<reference evidence="1 2" key="1">
    <citation type="journal article" date="2014" name="PLoS Genet.">
        <title>The Genome of Spironucleus salmonicida Highlights a Fish Pathogen Adapted to Fluctuating Environments.</title>
        <authorList>
            <person name="Xu F."/>
            <person name="Jerlstrom-Hultqvist J."/>
            <person name="Einarsson E."/>
            <person name="Astvaldsson A."/>
            <person name="Svard S.G."/>
            <person name="Andersson J.O."/>
        </authorList>
    </citation>
    <scope>NUCLEOTIDE SEQUENCE</scope>
    <source>
        <strain evidence="2">ATCC 50377</strain>
    </source>
</reference>
<evidence type="ECO:0000313" key="4">
    <source>
        <dbReference type="Proteomes" id="UP000018208"/>
    </source>
</evidence>
<dbReference type="EMBL" id="KI546085">
    <property type="protein sequence ID" value="EST46133.1"/>
    <property type="molecule type" value="Genomic_DNA"/>
</dbReference>
<name>V6LPG5_9EUKA</name>
<protein>
    <submittedName>
        <fullName evidence="1">Uncharacterized protein</fullName>
    </submittedName>
</protein>
<dbReference type="VEuPathDB" id="GiardiaDB:SS50377_24314"/>
<evidence type="ECO:0000313" key="3">
    <source>
        <dbReference type="EMBL" id="KAH0574359.1"/>
    </source>
</evidence>
<sequence>MKYTIRFSLSNILVINVRDLASKIVQYLSTEFNIKRDFFIFPVDLEEIKIEIERLYVFVIKRPITQLHKSISSMLVRTSSKISISDYIRKFKLNGHAKYTLPVSVHIPIYVPLLPLQEQRVYAAGWLGNTMHPPYIPEDILAQAKRSYRPCAWRIPEALALYELKFLLPGSVVFIRLSA</sequence>
<reference evidence="2" key="2">
    <citation type="submission" date="2020-12" db="EMBL/GenBank/DDBJ databases">
        <title>New Spironucleus salmonicida genome in near-complete chromosomes.</title>
        <authorList>
            <person name="Xu F."/>
            <person name="Kurt Z."/>
            <person name="Jimenez-Gonzalez A."/>
            <person name="Astvaldsson A."/>
            <person name="Andersson J.O."/>
            <person name="Svard S.G."/>
        </authorList>
    </citation>
    <scope>NUCLEOTIDE SEQUENCE</scope>
    <source>
        <strain evidence="2">ATCC 50377</strain>
    </source>
</reference>
<dbReference type="Proteomes" id="UP000018208">
    <property type="component" value="Unassembled WGS sequence"/>
</dbReference>
<accession>V6LPG5</accession>
<evidence type="ECO:0000313" key="1">
    <source>
        <dbReference type="EMBL" id="EST46133.1"/>
    </source>
</evidence>
<evidence type="ECO:0000313" key="2">
    <source>
        <dbReference type="EMBL" id="KAH0574353.1"/>
    </source>
</evidence>
<gene>
    <name evidence="1" type="ORF">SS50377_14130</name>
    <name evidence="2" type="ORF">SS50377_24308</name>
    <name evidence="3" type="ORF">SS50377_24314</name>
</gene>
<dbReference type="VEuPathDB" id="GiardiaDB:SS50377_24308"/>
<dbReference type="EMBL" id="AUWU02000004">
    <property type="protein sequence ID" value="KAH0574359.1"/>
    <property type="molecule type" value="Genomic_DNA"/>
</dbReference>
<proteinExistence type="predicted"/>
<organism evidence="1">
    <name type="scientific">Spironucleus salmonicida</name>
    <dbReference type="NCBI Taxonomy" id="348837"/>
    <lineage>
        <taxon>Eukaryota</taxon>
        <taxon>Metamonada</taxon>
        <taxon>Diplomonadida</taxon>
        <taxon>Hexamitidae</taxon>
        <taxon>Hexamitinae</taxon>
        <taxon>Spironucleus</taxon>
    </lineage>
</organism>
<dbReference type="EMBL" id="AUWU02000004">
    <property type="protein sequence ID" value="KAH0574353.1"/>
    <property type="molecule type" value="Genomic_DNA"/>
</dbReference>
<keyword evidence="4" id="KW-1185">Reference proteome</keyword>